<protein>
    <submittedName>
        <fullName evidence="2">Uncharacterized protein</fullName>
    </submittedName>
</protein>
<accession>A0A6I2MBI4</accession>
<dbReference type="AlphaFoldDB" id="A0A6I2MBI4"/>
<evidence type="ECO:0000256" key="1">
    <source>
        <dbReference type="SAM" id="SignalP"/>
    </source>
</evidence>
<comment type="caution">
    <text evidence="2">The sequence shown here is derived from an EMBL/GenBank/DDBJ whole genome shotgun (WGS) entry which is preliminary data.</text>
</comment>
<feature type="chain" id="PRO_5039522616" evidence="1">
    <location>
        <begin position="26"/>
        <end position="186"/>
    </location>
</feature>
<proteinExistence type="predicted"/>
<reference evidence="2 3" key="1">
    <citation type="submission" date="2019-11" db="EMBL/GenBank/DDBJ databases">
        <title>Bacillus idriensis genome.</title>
        <authorList>
            <person name="Konopka E.N."/>
            <person name="Newman J.D."/>
        </authorList>
    </citation>
    <scope>NUCLEOTIDE SEQUENCE [LARGE SCALE GENOMIC DNA]</scope>
    <source>
        <strain evidence="2 3">DSM 19097</strain>
    </source>
</reference>
<sequence length="186" mass="21194">MLNNHNKVKSVFICLMLIMSGLLLAACSQKDDENQHKTAIKEVLGHLFTGPDERFMDLLWNPKYRTVLNNKEENPELDKYLAEIYGPYMTDSYLHPFLSTIGAHYPTFAYDNGYKLSLNNITINQSENNSTLYTFTAEVGYQKNGEEEKTANVEGEVIFSSKVEGKIEGFQYINENGLSDKLRTSN</sequence>
<gene>
    <name evidence="2" type="ORF">GJU41_10255</name>
</gene>
<keyword evidence="3" id="KW-1185">Reference proteome</keyword>
<dbReference type="RefSeq" id="WP_154318541.1">
    <property type="nucleotide sequence ID" value="NZ_CAJGAA010000002.1"/>
</dbReference>
<evidence type="ECO:0000313" key="3">
    <source>
        <dbReference type="Proteomes" id="UP000441585"/>
    </source>
</evidence>
<organism evidence="2 3">
    <name type="scientific">Metabacillus idriensis</name>
    <dbReference type="NCBI Taxonomy" id="324768"/>
    <lineage>
        <taxon>Bacteria</taxon>
        <taxon>Bacillati</taxon>
        <taxon>Bacillota</taxon>
        <taxon>Bacilli</taxon>
        <taxon>Bacillales</taxon>
        <taxon>Bacillaceae</taxon>
        <taxon>Metabacillus</taxon>
    </lineage>
</organism>
<dbReference type="Proteomes" id="UP000441585">
    <property type="component" value="Unassembled WGS sequence"/>
</dbReference>
<dbReference type="PROSITE" id="PS51257">
    <property type="entry name" value="PROKAR_LIPOPROTEIN"/>
    <property type="match status" value="1"/>
</dbReference>
<keyword evidence="1" id="KW-0732">Signal</keyword>
<evidence type="ECO:0000313" key="2">
    <source>
        <dbReference type="EMBL" id="MRX54356.1"/>
    </source>
</evidence>
<feature type="signal peptide" evidence="1">
    <location>
        <begin position="1"/>
        <end position="25"/>
    </location>
</feature>
<dbReference type="EMBL" id="WKKF01000002">
    <property type="protein sequence ID" value="MRX54356.1"/>
    <property type="molecule type" value="Genomic_DNA"/>
</dbReference>
<name>A0A6I2MBI4_9BACI</name>